<feature type="region of interest" description="Disordered" evidence="8">
    <location>
        <begin position="164"/>
        <end position="209"/>
    </location>
</feature>
<dbReference type="InterPro" id="IPR004018">
    <property type="entry name" value="RPEL_repeat"/>
</dbReference>
<sequence>MLKHLPRVHMESAPFCSQPISSETDGKAARFELERRACQSLRKVLQLKLQQRRTREELVNQGIIPPLKSSASFHEQKRSLERARTEDYLKRKIQRRPERAELIRMHILEEVTAQESVLQKKARLADDLNDKISQRPGPMELIHKNILPVHASIKTAFTETELSKTSDELSSGEEDSIDSQDSSLPSDTLTLTLPSSHAQDSTESPLKLTTPLSTCAQRISAEMKKLKYHEYVPPDQKADKEAPKLDSSYAKLLQQQQLFLHLQILNQQQRQQREQSSSQTHAQLQPDLDQSEPSAAQPVAAPLTSDVKAPAEESTKSVGLPPNLDELKVAELKAELKLRGLTVSGTKSDLIERLRAHQTNSTSRDSTRIQTAGGAKEPGAEAAAKTSKTAVNEHLSLGQQLSSSAAQTAAKPNRFILQIKHSGENCSKSVSLTSSENSNHIIEPKLCKTEMPDHEPVPTPQLNISIKEEQLSPIPTSVYVQKCCLVQPSTSAAKTEPPTAMLVDKDLMLRQKDRQIEELKRLLLHNQRLVDMLKIKLEKRRREEQKTDTMLLFRVVPPNKNNKCAKQPFSNDQFAVKVKQEIVDDDNNMETGPQLNPNGHIKQNGRHQQAVHRLFLQQQSKLRSRPQAIQMHNQRKESQQENMCQEKTKSSRQQQRAELDSQQILLKQKIRLKQEKDLSQQRQSTECQQIQIQTNIELKQPKQESSQCAPNRSSITYFLTFEEQLYASIVTDGNGNHFLITLTNQNSESQVDGNLSKHLALQRLQWCQSKLPGHSSAQLPSADNEDRAIMHMGGLTQQSTKAQSAGPQQSRTVLQHHLTERQCDESETSDTTDDSYATLDKICSNLDCLFSPLSPTTSSSDTKDTEPEDFIDIILKTGALSRFKPAPDPALDNLHRSSSSPSPSSPPLLLLSPTAAPCLDLANTAPSAAYKSPRTAESKKTGRLEDFLESTTGKPLLGVEPDGPLTLIDDLHSQMLCTPSILDHPSSPMDTLDTEPDTCSEEQVAVDGMDWLDVTTEENCNKDSSQLATATPPSVFSTDFLDTYDLETAWDSYL</sequence>
<dbReference type="Gene3D" id="6.10.140.2040">
    <property type="match status" value="1"/>
</dbReference>
<accession>A0AAW0PXH6</accession>
<dbReference type="Pfam" id="PF02755">
    <property type="entry name" value="RPEL"/>
    <property type="match status" value="3"/>
</dbReference>
<dbReference type="PROSITE" id="PS51073">
    <property type="entry name" value="RPEL"/>
    <property type="match status" value="3"/>
</dbReference>
<evidence type="ECO:0000313" key="11">
    <source>
        <dbReference type="Proteomes" id="UP001460270"/>
    </source>
</evidence>
<comment type="subcellular location">
    <subcellularLocation>
        <location evidence="1">Nucleus</location>
    </subcellularLocation>
</comment>
<feature type="repeat" description="RPEL" evidence="7">
    <location>
        <begin position="87"/>
        <end position="112"/>
    </location>
</feature>
<evidence type="ECO:0000256" key="4">
    <source>
        <dbReference type="ARBA" id="ARBA00023054"/>
    </source>
</evidence>
<evidence type="ECO:0000313" key="10">
    <source>
        <dbReference type="EMBL" id="KAK7939840.1"/>
    </source>
</evidence>
<feature type="repeat" description="RPEL" evidence="7">
    <location>
        <begin position="43"/>
        <end position="68"/>
    </location>
</feature>
<reference evidence="11" key="1">
    <citation type="submission" date="2024-04" db="EMBL/GenBank/DDBJ databases">
        <title>Salinicola lusitanus LLJ914,a marine bacterium isolated from the Okinawa Trough.</title>
        <authorList>
            <person name="Li J."/>
        </authorList>
    </citation>
    <scope>NUCLEOTIDE SEQUENCE [LARGE SCALE GENOMIC DNA]</scope>
</reference>
<dbReference type="InterPro" id="IPR043451">
    <property type="entry name" value="Myocardin-like"/>
</dbReference>
<name>A0AAW0PXH6_9GOBI</name>
<dbReference type="InterPro" id="IPR003034">
    <property type="entry name" value="SAP_dom"/>
</dbReference>
<feature type="domain" description="SAP" evidence="9">
    <location>
        <begin position="324"/>
        <end position="358"/>
    </location>
</feature>
<feature type="compositionally biased region" description="Low complexity" evidence="8">
    <location>
        <begin position="179"/>
        <end position="196"/>
    </location>
</feature>
<dbReference type="SUPFAM" id="SSF68906">
    <property type="entry name" value="SAP domain"/>
    <property type="match status" value="1"/>
</dbReference>
<evidence type="ECO:0000256" key="1">
    <source>
        <dbReference type="ARBA" id="ARBA00004123"/>
    </source>
</evidence>
<organism evidence="10 11">
    <name type="scientific">Mugilogobius chulae</name>
    <name type="common">yellowstripe goby</name>
    <dbReference type="NCBI Taxonomy" id="88201"/>
    <lineage>
        <taxon>Eukaryota</taxon>
        <taxon>Metazoa</taxon>
        <taxon>Chordata</taxon>
        <taxon>Craniata</taxon>
        <taxon>Vertebrata</taxon>
        <taxon>Euteleostomi</taxon>
        <taxon>Actinopterygii</taxon>
        <taxon>Neopterygii</taxon>
        <taxon>Teleostei</taxon>
        <taxon>Neoteleostei</taxon>
        <taxon>Acanthomorphata</taxon>
        <taxon>Gobiaria</taxon>
        <taxon>Gobiiformes</taxon>
        <taxon>Gobioidei</taxon>
        <taxon>Gobiidae</taxon>
        <taxon>Gobionellinae</taxon>
        <taxon>Mugilogobius</taxon>
    </lineage>
</organism>
<dbReference type="Gene3D" id="6.10.150.10">
    <property type="match status" value="1"/>
</dbReference>
<evidence type="ECO:0000259" key="9">
    <source>
        <dbReference type="PROSITE" id="PS50800"/>
    </source>
</evidence>
<dbReference type="GO" id="GO:0005634">
    <property type="term" value="C:nucleus"/>
    <property type="evidence" value="ECO:0007669"/>
    <property type="project" value="UniProtKB-SubCell"/>
</dbReference>
<feature type="region of interest" description="Disordered" evidence="8">
    <location>
        <begin position="587"/>
        <end position="658"/>
    </location>
</feature>
<dbReference type="SMART" id="SM00513">
    <property type="entry name" value="SAP"/>
    <property type="match status" value="1"/>
</dbReference>
<feature type="region of interest" description="Disordered" evidence="8">
    <location>
        <begin position="355"/>
        <end position="388"/>
    </location>
</feature>
<evidence type="ECO:0000256" key="6">
    <source>
        <dbReference type="ARBA" id="ARBA00023242"/>
    </source>
</evidence>
<feature type="compositionally biased region" description="Polar residues" evidence="8">
    <location>
        <begin position="357"/>
        <end position="370"/>
    </location>
</feature>
<keyword evidence="6" id="KW-0539">Nucleus</keyword>
<keyword evidence="2" id="KW-0677">Repeat</keyword>
<feature type="region of interest" description="Disordered" evidence="8">
    <location>
        <begin position="882"/>
        <end position="911"/>
    </location>
</feature>
<dbReference type="Proteomes" id="UP001460270">
    <property type="component" value="Unassembled WGS sequence"/>
</dbReference>
<evidence type="ECO:0000256" key="5">
    <source>
        <dbReference type="ARBA" id="ARBA00023163"/>
    </source>
</evidence>
<dbReference type="FunFam" id="1.10.720.30:FF:000002">
    <property type="entry name" value="Myocardin related transcription factor A"/>
    <property type="match status" value="1"/>
</dbReference>
<protein>
    <recommendedName>
        <fullName evidence="9">SAP domain-containing protein</fullName>
    </recommendedName>
</protein>
<keyword evidence="5" id="KW-0804">Transcription</keyword>
<feature type="compositionally biased region" description="Low complexity" evidence="8">
    <location>
        <begin position="372"/>
        <end position="385"/>
    </location>
</feature>
<dbReference type="PANTHER" id="PTHR22793:SF6">
    <property type="entry name" value="MYOCARDIN-RELATED TRANSCRIPTION FACTOR A"/>
    <property type="match status" value="1"/>
</dbReference>
<feature type="compositionally biased region" description="Basic and acidic residues" evidence="8">
    <location>
        <begin position="634"/>
        <end position="658"/>
    </location>
</feature>
<dbReference type="GO" id="GO:0003713">
    <property type="term" value="F:transcription coactivator activity"/>
    <property type="evidence" value="ECO:0007669"/>
    <property type="project" value="UniProtKB-ARBA"/>
</dbReference>
<dbReference type="EMBL" id="JBBPFD010000002">
    <property type="protein sequence ID" value="KAK7939840.1"/>
    <property type="molecule type" value="Genomic_DNA"/>
</dbReference>
<keyword evidence="3" id="KW-0805">Transcription regulation</keyword>
<feature type="repeat" description="RPEL" evidence="7">
    <location>
        <begin position="126"/>
        <end position="151"/>
    </location>
</feature>
<comment type="caution">
    <text evidence="10">The sequence shown here is derived from an EMBL/GenBank/DDBJ whole genome shotgun (WGS) entry which is preliminary data.</text>
</comment>
<feature type="compositionally biased region" description="Low complexity" evidence="8">
    <location>
        <begin position="897"/>
        <end position="911"/>
    </location>
</feature>
<proteinExistence type="predicted"/>
<keyword evidence="11" id="KW-1185">Reference proteome</keyword>
<evidence type="ECO:0000256" key="2">
    <source>
        <dbReference type="ARBA" id="ARBA00022737"/>
    </source>
</evidence>
<dbReference type="PANTHER" id="PTHR22793">
    <property type="entry name" value="MYOCARDIN-RELATED TRANSCRIPTION FACTOR-RELATED"/>
    <property type="match status" value="1"/>
</dbReference>
<evidence type="ECO:0000256" key="3">
    <source>
        <dbReference type="ARBA" id="ARBA00023015"/>
    </source>
</evidence>
<feature type="compositionally biased region" description="Low complexity" evidence="8">
    <location>
        <begin position="269"/>
        <end position="279"/>
    </location>
</feature>
<gene>
    <name evidence="10" type="ORF">WMY93_003166</name>
</gene>
<dbReference type="Gene3D" id="1.10.720.30">
    <property type="entry name" value="SAP domain"/>
    <property type="match status" value="1"/>
</dbReference>
<dbReference type="SMART" id="SM00707">
    <property type="entry name" value="RPEL"/>
    <property type="match status" value="3"/>
</dbReference>
<dbReference type="AlphaFoldDB" id="A0AAW0PXH6"/>
<dbReference type="PROSITE" id="PS50800">
    <property type="entry name" value="SAP"/>
    <property type="match status" value="1"/>
</dbReference>
<dbReference type="GO" id="GO:0051145">
    <property type="term" value="P:smooth muscle cell differentiation"/>
    <property type="evidence" value="ECO:0007669"/>
    <property type="project" value="TreeGrafter"/>
</dbReference>
<dbReference type="InterPro" id="IPR036361">
    <property type="entry name" value="SAP_dom_sf"/>
</dbReference>
<evidence type="ECO:0000256" key="7">
    <source>
        <dbReference type="PROSITE-ProRule" id="PRU00401"/>
    </source>
</evidence>
<keyword evidence="4" id="KW-0175">Coiled coil</keyword>
<dbReference type="Pfam" id="PF02037">
    <property type="entry name" value="SAP"/>
    <property type="match status" value="1"/>
</dbReference>
<feature type="region of interest" description="Disordered" evidence="8">
    <location>
        <begin position="269"/>
        <end position="321"/>
    </location>
</feature>
<dbReference type="GO" id="GO:0045944">
    <property type="term" value="P:positive regulation of transcription by RNA polymerase II"/>
    <property type="evidence" value="ECO:0007669"/>
    <property type="project" value="TreeGrafter"/>
</dbReference>
<evidence type="ECO:0000256" key="8">
    <source>
        <dbReference type="SAM" id="MobiDB-lite"/>
    </source>
</evidence>